<evidence type="ECO:0000259" key="11">
    <source>
        <dbReference type="PROSITE" id="PS52015"/>
    </source>
</evidence>
<dbReference type="SUPFAM" id="SSF74653">
    <property type="entry name" value="TolA/TonB C-terminal domain"/>
    <property type="match status" value="1"/>
</dbReference>
<dbReference type="EMBL" id="SGBD01000004">
    <property type="protein sequence ID" value="RZD14134.1"/>
    <property type="molecule type" value="Genomic_DNA"/>
</dbReference>
<evidence type="ECO:0000256" key="7">
    <source>
        <dbReference type="ARBA" id="ARBA00022927"/>
    </source>
</evidence>
<dbReference type="Pfam" id="PF03544">
    <property type="entry name" value="TonB_C"/>
    <property type="match status" value="1"/>
</dbReference>
<evidence type="ECO:0000256" key="9">
    <source>
        <dbReference type="ARBA" id="ARBA00023136"/>
    </source>
</evidence>
<evidence type="ECO:0000256" key="3">
    <source>
        <dbReference type="ARBA" id="ARBA00022448"/>
    </source>
</evidence>
<comment type="caution">
    <text evidence="12">The sequence shown here is derived from an EMBL/GenBank/DDBJ whole genome shotgun (WGS) entry which is preliminary data.</text>
</comment>
<dbReference type="Proteomes" id="UP000320813">
    <property type="component" value="Unassembled WGS sequence"/>
</dbReference>
<evidence type="ECO:0000256" key="2">
    <source>
        <dbReference type="ARBA" id="ARBA00006555"/>
    </source>
</evidence>
<dbReference type="NCBIfam" id="TIGR01352">
    <property type="entry name" value="tonB_Cterm"/>
    <property type="match status" value="1"/>
</dbReference>
<dbReference type="GO" id="GO:0031992">
    <property type="term" value="F:energy transducer activity"/>
    <property type="evidence" value="ECO:0007669"/>
    <property type="project" value="TreeGrafter"/>
</dbReference>
<gene>
    <name evidence="12" type="ORF">EVJ47_07835</name>
</gene>
<reference evidence="12 13" key="1">
    <citation type="submission" date="2019-01" db="EMBL/GenBank/DDBJ databases">
        <title>Insights into ecological role of a new deltaproteobacterial order Candidatus Sinidesulfobacterales (Sva0485) by metagenomics and metatranscriptomics.</title>
        <authorList>
            <person name="Tan S."/>
            <person name="Liu J."/>
            <person name="Fang Y."/>
            <person name="Hedlund B.P."/>
            <person name="Lian Z.H."/>
            <person name="Huang L.Y."/>
            <person name="Li J.T."/>
            <person name="Huang L.N."/>
            <person name="Li W.J."/>
            <person name="Jiang H.C."/>
            <person name="Dong H.L."/>
            <person name="Shu W.S."/>
        </authorList>
    </citation>
    <scope>NUCLEOTIDE SEQUENCE [LARGE SCALE GENOMIC DNA]</scope>
    <source>
        <strain evidence="12">AP3</strain>
    </source>
</reference>
<evidence type="ECO:0000256" key="6">
    <source>
        <dbReference type="ARBA" id="ARBA00022692"/>
    </source>
</evidence>
<dbReference type="InterPro" id="IPR051045">
    <property type="entry name" value="TonB-dependent_transducer"/>
</dbReference>
<dbReference type="InterPro" id="IPR037682">
    <property type="entry name" value="TonB_C"/>
</dbReference>
<dbReference type="PROSITE" id="PS52015">
    <property type="entry name" value="TONB_CTD"/>
    <property type="match status" value="1"/>
</dbReference>
<feature type="transmembrane region" description="Helical" evidence="10">
    <location>
        <begin position="6"/>
        <end position="28"/>
    </location>
</feature>
<name>A0A519BA95_9DELT</name>
<keyword evidence="3" id="KW-0813">Transport</keyword>
<dbReference type="GO" id="GO:0098797">
    <property type="term" value="C:plasma membrane protein complex"/>
    <property type="evidence" value="ECO:0007669"/>
    <property type="project" value="TreeGrafter"/>
</dbReference>
<dbReference type="InterPro" id="IPR006260">
    <property type="entry name" value="TonB/TolA_C"/>
</dbReference>
<keyword evidence="7" id="KW-0653">Protein transport</keyword>
<evidence type="ECO:0000256" key="10">
    <source>
        <dbReference type="SAM" id="Phobius"/>
    </source>
</evidence>
<proteinExistence type="inferred from homology"/>
<evidence type="ECO:0000256" key="5">
    <source>
        <dbReference type="ARBA" id="ARBA00022519"/>
    </source>
</evidence>
<dbReference type="GO" id="GO:0055085">
    <property type="term" value="P:transmembrane transport"/>
    <property type="evidence" value="ECO:0007669"/>
    <property type="project" value="InterPro"/>
</dbReference>
<evidence type="ECO:0000256" key="4">
    <source>
        <dbReference type="ARBA" id="ARBA00022475"/>
    </source>
</evidence>
<keyword evidence="9 10" id="KW-0472">Membrane</keyword>
<feature type="domain" description="TonB C-terminal" evidence="11">
    <location>
        <begin position="173"/>
        <end position="269"/>
    </location>
</feature>
<dbReference type="PANTHER" id="PTHR33446:SF2">
    <property type="entry name" value="PROTEIN TONB"/>
    <property type="match status" value="1"/>
</dbReference>
<dbReference type="PANTHER" id="PTHR33446">
    <property type="entry name" value="PROTEIN TONB-RELATED"/>
    <property type="match status" value="1"/>
</dbReference>
<evidence type="ECO:0000256" key="8">
    <source>
        <dbReference type="ARBA" id="ARBA00022989"/>
    </source>
</evidence>
<keyword evidence="4" id="KW-1003">Cell membrane</keyword>
<protein>
    <submittedName>
        <fullName evidence="12">Energy transducer TonB</fullName>
    </submittedName>
</protein>
<comment type="subcellular location">
    <subcellularLocation>
        <location evidence="1">Cell inner membrane</location>
        <topology evidence="1">Single-pass membrane protein</topology>
        <orientation evidence="1">Periplasmic side</orientation>
    </subcellularLocation>
</comment>
<keyword evidence="6 10" id="KW-0812">Transmembrane</keyword>
<keyword evidence="8 10" id="KW-1133">Transmembrane helix</keyword>
<dbReference type="GO" id="GO:0015031">
    <property type="term" value="P:protein transport"/>
    <property type="evidence" value="ECO:0007669"/>
    <property type="project" value="UniProtKB-KW"/>
</dbReference>
<keyword evidence="5" id="KW-0997">Cell inner membrane</keyword>
<accession>A0A519BA95</accession>
<sequence length="269" mass="30898">MKNNKVLVYALIISLIIHSALILFLLGYNNKKTKKHHKYTKPVIVEPYKFIKNLEKFKIKKPKYASIKPHSAPKNTRLKAPSSYRSPSYAAAMTSSAPPAQVQNRRIISSSHIFSNNHNVQPKQNQRLSNLYPMGKQFFNQNPQPQKSGIKNPSHGVKSATVNLNTTTIKYASYLLHIKNKIENVWEYPAKAQREGISGLLVIEFSINKNGSVYRVKILRTSGKKMLDRAAVKAIYDAARYNPFPHYWTIKRLNIIGTFIYRLSNFYLY</sequence>
<organism evidence="12 13">
    <name type="scientific">Candidatus Acidulodesulfobacterium ferriphilum</name>
    <dbReference type="NCBI Taxonomy" id="2597223"/>
    <lineage>
        <taxon>Bacteria</taxon>
        <taxon>Deltaproteobacteria</taxon>
        <taxon>Candidatus Acidulodesulfobacterales</taxon>
        <taxon>Candidatus Acidulodesulfobacterium</taxon>
    </lineage>
</organism>
<evidence type="ECO:0000313" key="13">
    <source>
        <dbReference type="Proteomes" id="UP000320813"/>
    </source>
</evidence>
<evidence type="ECO:0000256" key="1">
    <source>
        <dbReference type="ARBA" id="ARBA00004383"/>
    </source>
</evidence>
<dbReference type="AlphaFoldDB" id="A0A519BA95"/>
<dbReference type="Gene3D" id="3.30.1150.10">
    <property type="match status" value="1"/>
</dbReference>
<comment type="similarity">
    <text evidence="2">Belongs to the TonB family.</text>
</comment>
<evidence type="ECO:0000313" key="12">
    <source>
        <dbReference type="EMBL" id="RZD14134.1"/>
    </source>
</evidence>